<feature type="binding site" evidence="9 13">
    <location>
        <position position="446"/>
    </location>
    <ligand>
        <name>Mn(2+)</name>
        <dbReference type="ChEBI" id="CHEBI:29035"/>
        <label>2</label>
    </ligand>
</feature>
<evidence type="ECO:0000256" key="4">
    <source>
        <dbReference type="ARBA" id="ARBA00008819"/>
    </source>
</evidence>
<feature type="binding site" evidence="9 13">
    <location>
        <position position="409"/>
    </location>
    <ligand>
        <name>Mn(2+)</name>
        <dbReference type="ChEBI" id="CHEBI:29035"/>
        <label>1</label>
    </ligand>
</feature>
<comment type="function">
    <text evidence="2 9">Catalyzes the interconversion of 2-phosphoglycerate and 3-phosphoglycerate.</text>
</comment>
<dbReference type="Gene3D" id="3.40.720.10">
    <property type="entry name" value="Alkaline Phosphatase, subunit A"/>
    <property type="match status" value="1"/>
</dbReference>
<comment type="cofactor">
    <cofactor evidence="9">
        <name>Mn(2+)</name>
        <dbReference type="ChEBI" id="CHEBI:29035"/>
    </cofactor>
    <text evidence="9">Binds 2 manganese ions per subunit.</text>
</comment>
<organism evidence="16 17">
    <name type="scientific">Sutterella megalosphaeroides</name>
    <dbReference type="NCBI Taxonomy" id="2494234"/>
    <lineage>
        <taxon>Bacteria</taxon>
        <taxon>Pseudomonadati</taxon>
        <taxon>Pseudomonadota</taxon>
        <taxon>Betaproteobacteria</taxon>
        <taxon>Burkholderiales</taxon>
        <taxon>Sutterellaceae</taxon>
        <taxon>Sutterella</taxon>
    </lineage>
</organism>
<dbReference type="SUPFAM" id="SSF64158">
    <property type="entry name" value="2,3-Bisphosphoglycerate-independent phosphoglycerate mutase, substrate-binding domain"/>
    <property type="match status" value="1"/>
</dbReference>
<dbReference type="SUPFAM" id="SSF53649">
    <property type="entry name" value="Alkaline phosphatase-like"/>
    <property type="match status" value="1"/>
</dbReference>
<keyword evidence="7 9" id="KW-0464">Manganese</keyword>
<dbReference type="EC" id="5.4.2.12" evidence="9 10"/>
<reference evidence="16 17" key="1">
    <citation type="journal article" date="2018" name="Int. J. Syst. Evol. Microbiol.">
        <title>Mesosutterella multiformis gen. nov., sp. nov., a member of the family Sutterellaceae and Sutterella megalosphaeroides sp. nov., isolated from human faeces.</title>
        <authorList>
            <person name="Sakamoto M."/>
            <person name="Ikeyama N."/>
            <person name="Kunihiro T."/>
            <person name="Iino T."/>
            <person name="Yuki M."/>
            <person name="Ohkuma M."/>
        </authorList>
    </citation>
    <scope>NUCLEOTIDE SEQUENCE [LARGE SCALE GENOMIC DNA]</scope>
    <source>
        <strain evidence="16 17">6FBBBH3</strain>
    </source>
</reference>
<evidence type="ECO:0000256" key="5">
    <source>
        <dbReference type="ARBA" id="ARBA00022723"/>
    </source>
</evidence>
<dbReference type="PANTHER" id="PTHR31637:SF0">
    <property type="entry name" value="2,3-BISPHOSPHOGLYCERATE-INDEPENDENT PHOSPHOGLYCERATE MUTASE"/>
    <property type="match status" value="1"/>
</dbReference>
<dbReference type="Pfam" id="PF06415">
    <property type="entry name" value="iPGM_N"/>
    <property type="match status" value="1"/>
</dbReference>
<evidence type="ECO:0000256" key="6">
    <source>
        <dbReference type="ARBA" id="ARBA00023152"/>
    </source>
</evidence>
<dbReference type="AlphaFoldDB" id="A0A2Z6ICS4"/>
<feature type="active site" description="Phosphoserine intermediate" evidence="9 11">
    <location>
        <position position="61"/>
    </location>
</feature>
<dbReference type="GO" id="GO:0030145">
    <property type="term" value="F:manganese ion binding"/>
    <property type="evidence" value="ECO:0007669"/>
    <property type="project" value="UniProtKB-UniRule"/>
</dbReference>
<proteinExistence type="inferred from homology"/>
<dbReference type="GO" id="GO:0004619">
    <property type="term" value="F:phosphoglycerate mutase activity"/>
    <property type="evidence" value="ECO:0007669"/>
    <property type="project" value="UniProtKB-UniRule"/>
</dbReference>
<evidence type="ECO:0000256" key="2">
    <source>
        <dbReference type="ARBA" id="ARBA00002315"/>
    </source>
</evidence>
<feature type="binding site" evidence="9 13">
    <location>
        <position position="11"/>
    </location>
    <ligand>
        <name>Mn(2+)</name>
        <dbReference type="ChEBI" id="CHEBI:29035"/>
        <label>2</label>
    </ligand>
</feature>
<dbReference type="FunFam" id="3.40.1450.10:FF:000002">
    <property type="entry name" value="2,3-bisphosphoglycerate-independent phosphoglycerate mutase"/>
    <property type="match status" value="1"/>
</dbReference>
<dbReference type="Pfam" id="PF01676">
    <property type="entry name" value="Metalloenzyme"/>
    <property type="match status" value="1"/>
</dbReference>
<evidence type="ECO:0000256" key="10">
    <source>
        <dbReference type="NCBIfam" id="TIGR01307"/>
    </source>
</evidence>
<evidence type="ECO:0000313" key="16">
    <source>
        <dbReference type="EMBL" id="BBF23730.1"/>
    </source>
</evidence>
<dbReference type="GO" id="GO:0005829">
    <property type="term" value="C:cytosol"/>
    <property type="evidence" value="ECO:0007669"/>
    <property type="project" value="TreeGrafter"/>
</dbReference>
<dbReference type="InterPro" id="IPR005995">
    <property type="entry name" value="Pgm_bpd_ind"/>
</dbReference>
<evidence type="ECO:0000256" key="12">
    <source>
        <dbReference type="PIRSR" id="PIRSR001492-2"/>
    </source>
</evidence>
<evidence type="ECO:0000256" key="7">
    <source>
        <dbReference type="ARBA" id="ARBA00023211"/>
    </source>
</evidence>
<dbReference type="KEGG" id="sutt:SUTMEG_16210"/>
<feature type="binding site" evidence="9 12">
    <location>
        <begin position="158"/>
        <end position="159"/>
    </location>
    <ligand>
        <name>substrate</name>
    </ligand>
</feature>
<sequence>MSRKVLLMILDGWGRGDGSAADVISAVRPPFLTALAERWPHAELRTDGLAVGLPEGQMGNSEVGHLNIGAGRVVFQDLVKINRACRAEADSPEALAANPEVRALFEYVKSTGAALHLMGLFSDGGVHASNEHLERFMKLALEEGVSDRTFVHAFTDGRDTDPKSGLGFLKAVTAKCASGELGGRVASLVGRYYAMDRDKRWERVRVAYDLLTKGEGEASCDLVAALEASYAAGVTDEFVKPVVLADEAGSPVGRIRAKDAVLFLNFRNDRAKELTSVLTQEAVEGMEPMPLYFATMTPYDAKFRGLHVLFPKENVVNTIGEWVASKGLKQLRIAETEKYAHVTFFLNGGREETFEGEDRILVPSPKVATYDLKPEMSAPEVAEKLAAALAAGTYDFVALNFANGDMVGHTGVYPAIEAAVRAVDEAAKTVVEAATAAGYEVVQIADHGNADNAVNPDGSPNTAHSTNPVPIVVVSDRVASVDSGVLADVAPTVLALMGVEPPAEMTGRVLVEFK</sequence>
<feature type="binding site" evidence="9 12">
    <location>
        <position position="127"/>
    </location>
    <ligand>
        <name>substrate</name>
    </ligand>
</feature>
<feature type="binding site" evidence="9 13">
    <location>
        <position position="61"/>
    </location>
    <ligand>
        <name>Mn(2+)</name>
        <dbReference type="ChEBI" id="CHEBI:29035"/>
        <label>2</label>
    </ligand>
</feature>
<evidence type="ECO:0000256" key="3">
    <source>
        <dbReference type="ARBA" id="ARBA00004798"/>
    </source>
</evidence>
<dbReference type="PANTHER" id="PTHR31637">
    <property type="entry name" value="2,3-BISPHOSPHOGLYCERATE-INDEPENDENT PHOSPHOGLYCERATE MUTASE"/>
    <property type="match status" value="1"/>
</dbReference>
<dbReference type="GO" id="GO:0006096">
    <property type="term" value="P:glycolytic process"/>
    <property type="evidence" value="ECO:0007669"/>
    <property type="project" value="UniProtKB-UniRule"/>
</dbReference>
<keyword evidence="5 9" id="KW-0479">Metal-binding</keyword>
<dbReference type="InterPro" id="IPR006124">
    <property type="entry name" value="Metalloenzyme"/>
</dbReference>
<gene>
    <name evidence="9 16" type="primary">gpmI</name>
    <name evidence="16" type="ORF">SUTMEG_16210</name>
</gene>
<evidence type="ECO:0000256" key="11">
    <source>
        <dbReference type="PIRSR" id="PIRSR001492-1"/>
    </source>
</evidence>
<dbReference type="InterPro" id="IPR011258">
    <property type="entry name" value="BPG-indep_PGM_N"/>
</dbReference>
<dbReference type="InterPro" id="IPR036646">
    <property type="entry name" value="PGAM_B_sf"/>
</dbReference>
<comment type="catalytic activity">
    <reaction evidence="1 9">
        <text>(2R)-2-phosphoglycerate = (2R)-3-phosphoglycerate</text>
        <dbReference type="Rhea" id="RHEA:15901"/>
        <dbReference type="ChEBI" id="CHEBI:58272"/>
        <dbReference type="ChEBI" id="CHEBI:58289"/>
        <dbReference type="EC" id="5.4.2.12"/>
    </reaction>
</comment>
<feature type="binding site" evidence="9 12">
    <location>
        <position position="338"/>
    </location>
    <ligand>
        <name>substrate</name>
    </ligand>
</feature>
<dbReference type="InterPro" id="IPR017850">
    <property type="entry name" value="Alkaline_phosphatase_core_sf"/>
</dbReference>
<evidence type="ECO:0000256" key="9">
    <source>
        <dbReference type="HAMAP-Rule" id="MF_01038"/>
    </source>
</evidence>
<feature type="binding site" evidence="9 13">
    <location>
        <position position="405"/>
    </location>
    <ligand>
        <name>Mn(2+)</name>
        <dbReference type="ChEBI" id="CHEBI:29035"/>
        <label>1</label>
    </ligand>
</feature>
<dbReference type="Proteomes" id="UP000271003">
    <property type="component" value="Chromosome"/>
</dbReference>
<feature type="binding site" evidence="9 12">
    <location>
        <position position="191"/>
    </location>
    <ligand>
        <name>substrate</name>
    </ligand>
</feature>
<feature type="binding site" evidence="9 13">
    <location>
        <position position="447"/>
    </location>
    <ligand>
        <name>Mn(2+)</name>
        <dbReference type="ChEBI" id="CHEBI:29035"/>
        <label>2</label>
    </ligand>
</feature>
<dbReference type="HAMAP" id="MF_01038">
    <property type="entry name" value="GpmI"/>
    <property type="match status" value="1"/>
</dbReference>
<dbReference type="EMBL" id="AP018786">
    <property type="protein sequence ID" value="BBF23730.1"/>
    <property type="molecule type" value="Genomic_DNA"/>
</dbReference>
<feature type="domain" description="Metalloenzyme" evidence="14">
    <location>
        <begin position="4"/>
        <end position="500"/>
    </location>
</feature>
<evidence type="ECO:0000256" key="13">
    <source>
        <dbReference type="PIRSR" id="PIRSR001492-3"/>
    </source>
</evidence>
<evidence type="ECO:0000256" key="8">
    <source>
        <dbReference type="ARBA" id="ARBA00023235"/>
    </source>
</evidence>
<keyword evidence="6 9" id="KW-0324">Glycolysis</keyword>
<comment type="pathway">
    <text evidence="3 9">Carbohydrate degradation; glycolysis; pyruvate from D-glyceraldehyde 3-phosphate: step 3/5.</text>
</comment>
<dbReference type="GO" id="GO:0006007">
    <property type="term" value="P:glucose catabolic process"/>
    <property type="evidence" value="ECO:0007669"/>
    <property type="project" value="InterPro"/>
</dbReference>
<evidence type="ECO:0000259" key="15">
    <source>
        <dbReference type="Pfam" id="PF06415"/>
    </source>
</evidence>
<dbReference type="RefSeq" id="WP_120177308.1">
    <property type="nucleotide sequence ID" value="NZ_AP018786.1"/>
</dbReference>
<evidence type="ECO:0000256" key="1">
    <source>
        <dbReference type="ARBA" id="ARBA00000370"/>
    </source>
</evidence>
<keyword evidence="17" id="KW-1185">Reference proteome</keyword>
<keyword evidence="8 9" id="KW-0413">Isomerase</keyword>
<evidence type="ECO:0000259" key="14">
    <source>
        <dbReference type="Pfam" id="PF01676"/>
    </source>
</evidence>
<comment type="subunit">
    <text evidence="9">Monomer.</text>
</comment>
<feature type="binding site" evidence="9 13">
    <location>
        <position position="464"/>
    </location>
    <ligand>
        <name>Mn(2+)</name>
        <dbReference type="ChEBI" id="CHEBI:29035"/>
        <label>1</label>
    </ligand>
</feature>
<feature type="binding site" evidence="9 12">
    <location>
        <position position="197"/>
    </location>
    <ligand>
        <name>substrate</name>
    </ligand>
</feature>
<dbReference type="CDD" id="cd16010">
    <property type="entry name" value="iPGM"/>
    <property type="match status" value="1"/>
</dbReference>
<dbReference type="UniPathway" id="UPA00109">
    <property type="reaction ID" value="UER00186"/>
</dbReference>
<name>A0A2Z6ICS4_9BURK</name>
<accession>A0A2Z6ICS4</accession>
<feature type="domain" description="BPG-independent PGAM N-terminal" evidence="15">
    <location>
        <begin position="94"/>
        <end position="300"/>
    </location>
</feature>
<comment type="similarity">
    <text evidence="4 9">Belongs to the BPG-independent phosphoglycerate mutase family.</text>
</comment>
<evidence type="ECO:0000313" key="17">
    <source>
        <dbReference type="Proteomes" id="UP000271003"/>
    </source>
</evidence>
<protein>
    <recommendedName>
        <fullName evidence="9 10">2,3-bisphosphoglycerate-independent phosphoglycerate mutase</fullName>
        <shortName evidence="9">BPG-independent PGAM</shortName>
        <shortName evidence="9">Phosphoglyceromutase</shortName>
        <shortName evidence="9">iPGM</shortName>
        <ecNumber evidence="9 10">5.4.2.12</ecNumber>
    </recommendedName>
</protein>
<dbReference type="NCBIfam" id="TIGR01307">
    <property type="entry name" value="pgm_bpd_ind"/>
    <property type="match status" value="1"/>
</dbReference>
<dbReference type="Gene3D" id="3.40.1450.10">
    <property type="entry name" value="BPG-independent phosphoglycerate mutase, domain B"/>
    <property type="match status" value="1"/>
</dbReference>
<dbReference type="PIRSF" id="PIRSF001492">
    <property type="entry name" value="IPGAM"/>
    <property type="match status" value="1"/>
</dbReference>
<feature type="binding site" evidence="9 12">
    <location>
        <begin position="267"/>
        <end position="270"/>
    </location>
    <ligand>
        <name>substrate</name>
    </ligand>
</feature>
<dbReference type="OrthoDB" id="9800863at2"/>